<organism evidence="1 2">
    <name type="scientific">Salinicola socius</name>
    <dbReference type="NCBI Taxonomy" id="404433"/>
    <lineage>
        <taxon>Bacteria</taxon>
        <taxon>Pseudomonadati</taxon>
        <taxon>Pseudomonadota</taxon>
        <taxon>Gammaproteobacteria</taxon>
        <taxon>Oceanospirillales</taxon>
        <taxon>Halomonadaceae</taxon>
        <taxon>Salinicola</taxon>
    </lineage>
</organism>
<evidence type="ECO:0000313" key="2">
    <source>
        <dbReference type="Proteomes" id="UP000186878"/>
    </source>
</evidence>
<comment type="caution">
    <text evidence="1">The sequence shown here is derived from an EMBL/GenBank/DDBJ whole genome shotgun (WGS) entry which is preliminary data.</text>
</comment>
<dbReference type="PANTHER" id="PTHR17985">
    <property type="entry name" value="SER/THR-RICH PROTEIN T10 IN DGCR REGION"/>
    <property type="match status" value="1"/>
</dbReference>
<evidence type="ECO:0008006" key="3">
    <source>
        <dbReference type="Google" id="ProtNLM"/>
    </source>
</evidence>
<protein>
    <recommendedName>
        <fullName evidence="3">NRDE family protein</fullName>
    </recommendedName>
</protein>
<dbReference type="Proteomes" id="UP000186878">
    <property type="component" value="Unassembled WGS sequence"/>
</dbReference>
<dbReference type="Pfam" id="PF05742">
    <property type="entry name" value="TANGO2"/>
    <property type="match status" value="1"/>
</dbReference>
<reference evidence="1 2" key="1">
    <citation type="submission" date="2016-12" db="EMBL/GenBank/DDBJ databases">
        <title>Draft genome sequences of strains Salinicola socius SMB35, Salinicola sp. MH3R3-1 and Chromohalobacter sp. SMB17 from the Verkhnekamsk potash mining region of Russia.</title>
        <authorList>
            <person name="Mavrodi D.V."/>
            <person name="Olsson B.E."/>
            <person name="Korsakova E.S."/>
            <person name="Pyankova A."/>
            <person name="Mavrodi O.V."/>
            <person name="Plotnikova E.G."/>
        </authorList>
    </citation>
    <scope>NUCLEOTIDE SEQUENCE [LARGE SCALE GENOMIC DNA]</scope>
    <source>
        <strain evidence="1 2">SMB35</strain>
    </source>
</reference>
<dbReference type="OrthoDB" id="4380123at2"/>
<evidence type="ECO:0000313" key="1">
    <source>
        <dbReference type="EMBL" id="OLO03063.1"/>
    </source>
</evidence>
<dbReference type="STRING" id="404433.BTW07_16105"/>
<dbReference type="RefSeq" id="WP_075571202.1">
    <property type="nucleotide sequence ID" value="NZ_MSDO01000025.1"/>
</dbReference>
<proteinExistence type="predicted"/>
<dbReference type="EMBL" id="MSDO01000025">
    <property type="protein sequence ID" value="OLO03063.1"/>
    <property type="molecule type" value="Genomic_DNA"/>
</dbReference>
<dbReference type="PANTHER" id="PTHR17985:SF8">
    <property type="entry name" value="TRANSPORT AND GOLGI ORGANIZATION PROTEIN 2 HOMOLOG"/>
    <property type="match status" value="1"/>
</dbReference>
<keyword evidence="2" id="KW-1185">Reference proteome</keyword>
<gene>
    <name evidence="1" type="ORF">BTW07_16105</name>
</gene>
<dbReference type="InterPro" id="IPR008551">
    <property type="entry name" value="TANGO2"/>
</dbReference>
<sequence>MCLIVFDWQPRSEVKLRLAANRDEFHARPAQALHRWPDAELIGGRDLQGGGTWLAATPSRVAALTNVRQPGPAAAPGAPSRGELVRQALETDDPVAWLETLAAGGAERYAGFNLLLMSGHRLWTLHHDHRVTHWQLVSAGIHGLSNASLDTPWPKLVQARHALQQALTAPDWRVDLWSAMRDARQAPLDELPDTGVGQDLERVLSPAFIEGYHYGTRATTLVTAAAGNTMLEEQRFDPGGVPADNITRLATRATGTDQS</sequence>
<accession>A0A1Q8SNQ1</accession>
<name>A0A1Q8SNQ1_9GAMM</name>
<dbReference type="AlphaFoldDB" id="A0A1Q8SNQ1"/>